<evidence type="ECO:0000313" key="9">
    <source>
        <dbReference type="Proteomes" id="UP000280346"/>
    </source>
</evidence>
<evidence type="ECO:0000256" key="4">
    <source>
        <dbReference type="ARBA" id="ARBA00022692"/>
    </source>
</evidence>
<evidence type="ECO:0000256" key="5">
    <source>
        <dbReference type="ARBA" id="ARBA00022989"/>
    </source>
</evidence>
<reference evidence="8 9" key="1">
    <citation type="submission" date="2018-12" db="EMBL/GenBank/DDBJ databases">
        <authorList>
            <person name="Yang Y."/>
        </authorList>
    </citation>
    <scope>NUCLEOTIDE SEQUENCE [LARGE SCALE GENOMIC DNA]</scope>
    <source>
        <strain evidence="8 9">GSF71</strain>
    </source>
</reference>
<sequence>MQDILPVTAPIFLTIAIGYLTVRLGGLTKADVAGLGKFVINLSLPALLFRALSQNPLAEILNGAYLAAYALGSLTMLLLGTAFARFVRKQSLQASALTGMGMSSSNSGFIGYPIVLQVLGPTAGIGLALAMVVENLLVLPVFLVLAESRAAGGGSVRHALVGLRIRGLLADVTRIVGAKLLLHPLAVFAALSLLSPIDPKLRIAAVLFASSPMLTVYPIFGQKYGREDVCAAALMTATALSFASVSAVLWLMDRGGWLAVLR</sequence>
<feature type="transmembrane region" description="Helical" evidence="7">
    <location>
        <begin position="6"/>
        <end position="22"/>
    </location>
</feature>
<dbReference type="AlphaFoldDB" id="A0A3S0WN10"/>
<dbReference type="GO" id="GO:0055085">
    <property type="term" value="P:transmembrane transport"/>
    <property type="evidence" value="ECO:0007669"/>
    <property type="project" value="InterPro"/>
</dbReference>
<dbReference type="OrthoDB" id="9810457at2"/>
<dbReference type="InterPro" id="IPR004776">
    <property type="entry name" value="Mem_transp_PIN-like"/>
</dbReference>
<dbReference type="EMBL" id="RZIJ01000005">
    <property type="protein sequence ID" value="RUQ73623.1"/>
    <property type="molecule type" value="Genomic_DNA"/>
</dbReference>
<dbReference type="GO" id="GO:0016020">
    <property type="term" value="C:membrane"/>
    <property type="evidence" value="ECO:0007669"/>
    <property type="project" value="UniProtKB-SubCell"/>
</dbReference>
<dbReference type="PANTHER" id="PTHR36838:SF3">
    <property type="entry name" value="TRANSPORTER AUXIN EFFLUX CARRIER EC FAMILY"/>
    <property type="match status" value="1"/>
</dbReference>
<keyword evidence="9" id="KW-1185">Reference proteome</keyword>
<gene>
    <name evidence="8" type="ORF">EJ913_08095</name>
</gene>
<feature type="transmembrane region" description="Helical" evidence="7">
    <location>
        <begin position="167"/>
        <end position="191"/>
    </location>
</feature>
<proteinExistence type="predicted"/>
<name>A0A3S0WN10_9PROT</name>
<evidence type="ECO:0000256" key="1">
    <source>
        <dbReference type="ARBA" id="ARBA00004141"/>
    </source>
</evidence>
<comment type="caution">
    <text evidence="8">The sequence shown here is derived from an EMBL/GenBank/DDBJ whole genome shotgun (WGS) entry which is preliminary data.</text>
</comment>
<feature type="transmembrane region" description="Helical" evidence="7">
    <location>
        <begin position="34"/>
        <end position="52"/>
    </location>
</feature>
<keyword evidence="4 7" id="KW-0812">Transmembrane</keyword>
<feature type="transmembrane region" description="Helical" evidence="7">
    <location>
        <begin position="203"/>
        <end position="220"/>
    </location>
</feature>
<keyword evidence="6 7" id="KW-0472">Membrane</keyword>
<evidence type="ECO:0000313" key="8">
    <source>
        <dbReference type="EMBL" id="RUQ73623.1"/>
    </source>
</evidence>
<evidence type="ECO:0000256" key="3">
    <source>
        <dbReference type="ARBA" id="ARBA00022475"/>
    </source>
</evidence>
<keyword evidence="3" id="KW-1003">Cell membrane</keyword>
<evidence type="ECO:0000256" key="7">
    <source>
        <dbReference type="SAM" id="Phobius"/>
    </source>
</evidence>
<organism evidence="8 9">
    <name type="scientific">Azospirillum doebereinerae</name>
    <dbReference type="NCBI Taxonomy" id="92933"/>
    <lineage>
        <taxon>Bacteria</taxon>
        <taxon>Pseudomonadati</taxon>
        <taxon>Pseudomonadota</taxon>
        <taxon>Alphaproteobacteria</taxon>
        <taxon>Rhodospirillales</taxon>
        <taxon>Azospirillaceae</taxon>
        <taxon>Azospirillum</taxon>
    </lineage>
</organism>
<evidence type="ECO:0000256" key="6">
    <source>
        <dbReference type="ARBA" id="ARBA00023136"/>
    </source>
</evidence>
<evidence type="ECO:0000256" key="2">
    <source>
        <dbReference type="ARBA" id="ARBA00022448"/>
    </source>
</evidence>
<comment type="subcellular location">
    <subcellularLocation>
        <location evidence="1">Membrane</location>
        <topology evidence="1">Multi-pass membrane protein</topology>
    </subcellularLocation>
</comment>
<feature type="transmembrane region" description="Helical" evidence="7">
    <location>
        <begin position="96"/>
        <end position="119"/>
    </location>
</feature>
<dbReference type="Proteomes" id="UP000280346">
    <property type="component" value="Unassembled WGS sequence"/>
</dbReference>
<keyword evidence="5 7" id="KW-1133">Transmembrane helix</keyword>
<dbReference type="RefSeq" id="WP_126996604.1">
    <property type="nucleotide sequence ID" value="NZ_JBNPXW010000004.1"/>
</dbReference>
<dbReference type="PANTHER" id="PTHR36838">
    <property type="entry name" value="AUXIN EFFLUX CARRIER FAMILY PROTEIN"/>
    <property type="match status" value="1"/>
</dbReference>
<protein>
    <submittedName>
        <fullName evidence="8">AEC family transporter</fullName>
    </submittedName>
</protein>
<accession>A0A3S0WN10</accession>
<feature type="transmembrane region" description="Helical" evidence="7">
    <location>
        <begin position="64"/>
        <end position="84"/>
    </location>
</feature>
<feature type="transmembrane region" description="Helical" evidence="7">
    <location>
        <begin position="232"/>
        <end position="252"/>
    </location>
</feature>
<dbReference type="Pfam" id="PF03547">
    <property type="entry name" value="Mem_trans"/>
    <property type="match status" value="1"/>
</dbReference>
<keyword evidence="2" id="KW-0813">Transport</keyword>